<name>A0ACC5XEW6_PANGG</name>
<keyword evidence="2" id="KW-1185">Reference proteome</keyword>
<gene>
    <name evidence="1" type="ORF">PGIGA_G00102080</name>
</gene>
<organism evidence="1 2">
    <name type="scientific">Pangasianodon gigas</name>
    <name type="common">Mekong giant catfish</name>
    <name type="synonym">Pangasius gigas</name>
    <dbReference type="NCBI Taxonomy" id="30993"/>
    <lineage>
        <taxon>Eukaryota</taxon>
        <taxon>Metazoa</taxon>
        <taxon>Chordata</taxon>
        <taxon>Craniata</taxon>
        <taxon>Vertebrata</taxon>
        <taxon>Euteleostomi</taxon>
        <taxon>Actinopterygii</taxon>
        <taxon>Neopterygii</taxon>
        <taxon>Teleostei</taxon>
        <taxon>Ostariophysi</taxon>
        <taxon>Siluriformes</taxon>
        <taxon>Pangasiidae</taxon>
        <taxon>Pangasianodon</taxon>
    </lineage>
</organism>
<evidence type="ECO:0000313" key="1">
    <source>
        <dbReference type="EMBL" id="MCI4389752.1"/>
    </source>
</evidence>
<evidence type="ECO:0000313" key="2">
    <source>
        <dbReference type="Proteomes" id="UP000829447"/>
    </source>
</evidence>
<accession>A0ACC5XEW6</accession>
<protein>
    <submittedName>
        <fullName evidence="1">Uncharacterized protein</fullName>
    </submittedName>
</protein>
<reference evidence="1 2" key="1">
    <citation type="journal article" date="2022" name="bioRxiv">
        <title>An ancient truncated duplication of the anti-Mullerian hormone receptor type 2 gene is a potential conserved master sex determinant in the Pangasiidae catfish family.</title>
        <authorList>
            <person name="Wen M."/>
            <person name="Pan Q."/>
            <person name="Jouanno E."/>
            <person name="Montfort J."/>
            <person name="Zahm M."/>
            <person name="Cabau C."/>
            <person name="Klopp C."/>
            <person name="Iampietro C."/>
            <person name="Roques C."/>
            <person name="Bouchez O."/>
            <person name="Castinel A."/>
            <person name="Donnadieu C."/>
            <person name="Parrinello H."/>
            <person name="Poncet C."/>
            <person name="Belmonte E."/>
            <person name="Gautier V."/>
            <person name="Avarre J.-C."/>
            <person name="Dugue R."/>
            <person name="Gustiano R."/>
            <person name="Ha T.T.T."/>
            <person name="Campet M."/>
            <person name="Sriphairoj K."/>
            <person name="Ribolli J."/>
            <person name="de Almeida F.L."/>
            <person name="Desvignes T."/>
            <person name="Postlethwait J.H."/>
            <person name="Bucao C.F."/>
            <person name="Robinson-Rechavi M."/>
            <person name="Bobe J."/>
            <person name="Herpin A."/>
            <person name="Guiguen Y."/>
        </authorList>
    </citation>
    <scope>NUCLEOTIDE SEQUENCE [LARGE SCALE GENOMIC DNA]</scope>
    <source>
        <strain evidence="1">YG-Dec2019</strain>
    </source>
</reference>
<dbReference type="Proteomes" id="UP000829447">
    <property type="component" value="Linkage Group LG19"/>
</dbReference>
<dbReference type="EMBL" id="CM040472">
    <property type="protein sequence ID" value="MCI4389752.1"/>
    <property type="molecule type" value="Genomic_DNA"/>
</dbReference>
<comment type="caution">
    <text evidence="1">The sequence shown here is derived from an EMBL/GenBank/DDBJ whole genome shotgun (WGS) entry which is preliminary data.</text>
</comment>
<sequence>MLVALSRTSRAVQLRTLSWSRVVLRNRSGSIYSKPPKTKIGPGQSFFIMSVFAAALLLPAGWILHHLPEYRHRRPAPPS</sequence>
<proteinExistence type="predicted"/>